<evidence type="ECO:0000313" key="2">
    <source>
        <dbReference type="EMBL" id="RST87607.1"/>
    </source>
</evidence>
<accession>A0A429Z1P0</accession>
<sequence length="113" mass="12140">MYMVKRGLVLTLAILSVAMLSGCDRYKDAFVSRCQQVTGQSSSDCSCAAGKVKEILDNREWSIFGLVLSGESKAAETEAAKLGFGGMFGLMSKWASALSVAERQCSVRGLSRM</sequence>
<dbReference type="EMBL" id="RWKW01000014">
    <property type="protein sequence ID" value="RST87607.1"/>
    <property type="molecule type" value="Genomic_DNA"/>
</dbReference>
<evidence type="ECO:0008006" key="4">
    <source>
        <dbReference type="Google" id="ProtNLM"/>
    </source>
</evidence>
<gene>
    <name evidence="2" type="ORF">EJC49_04465</name>
</gene>
<feature type="signal peptide" evidence="1">
    <location>
        <begin position="1"/>
        <end position="21"/>
    </location>
</feature>
<feature type="chain" id="PRO_5019348212" description="Lipoprotein" evidence="1">
    <location>
        <begin position="22"/>
        <end position="113"/>
    </location>
</feature>
<name>A0A429Z1P0_9HYPH</name>
<protein>
    <recommendedName>
        <fullName evidence="4">Lipoprotein</fullName>
    </recommendedName>
</protein>
<dbReference type="Proteomes" id="UP000278398">
    <property type="component" value="Unassembled WGS sequence"/>
</dbReference>
<dbReference type="RefSeq" id="WP_126698265.1">
    <property type="nucleotide sequence ID" value="NZ_RWKW01000014.1"/>
</dbReference>
<organism evidence="2 3">
    <name type="scientific">Aquibium carbonis</name>
    <dbReference type="NCBI Taxonomy" id="2495581"/>
    <lineage>
        <taxon>Bacteria</taxon>
        <taxon>Pseudomonadati</taxon>
        <taxon>Pseudomonadota</taxon>
        <taxon>Alphaproteobacteria</taxon>
        <taxon>Hyphomicrobiales</taxon>
        <taxon>Phyllobacteriaceae</taxon>
        <taxon>Aquibium</taxon>
    </lineage>
</organism>
<dbReference type="AlphaFoldDB" id="A0A429Z1P0"/>
<evidence type="ECO:0000256" key="1">
    <source>
        <dbReference type="SAM" id="SignalP"/>
    </source>
</evidence>
<evidence type="ECO:0000313" key="3">
    <source>
        <dbReference type="Proteomes" id="UP000278398"/>
    </source>
</evidence>
<reference evidence="2 3" key="1">
    <citation type="submission" date="2018-12" db="EMBL/GenBank/DDBJ databases">
        <title>Mesorhizobium carbonis sp. nov., isolated from coal mine water.</title>
        <authorList>
            <person name="Xin W."/>
            <person name="Xu Z."/>
            <person name="Xiang F."/>
            <person name="Zhang J."/>
            <person name="Xi L."/>
            <person name="Liu J."/>
        </authorList>
    </citation>
    <scope>NUCLEOTIDE SEQUENCE [LARGE SCALE GENOMIC DNA]</scope>
    <source>
        <strain evidence="2 3">B2.3</strain>
    </source>
</reference>
<keyword evidence="3" id="KW-1185">Reference proteome</keyword>
<dbReference type="OrthoDB" id="9978822at2"/>
<dbReference type="PROSITE" id="PS51257">
    <property type="entry name" value="PROKAR_LIPOPROTEIN"/>
    <property type="match status" value="1"/>
</dbReference>
<comment type="caution">
    <text evidence="2">The sequence shown here is derived from an EMBL/GenBank/DDBJ whole genome shotgun (WGS) entry which is preliminary data.</text>
</comment>
<proteinExistence type="predicted"/>
<keyword evidence="1" id="KW-0732">Signal</keyword>